<name>A0AAX6HPX7_IRIPA</name>
<sequence length="95" mass="11308">MPLCRPRYCYGMLKRYVFFVIFPLLYPVKAVCLFTTLSQIEAILCFRKLPFLPILHIKMLDLLNSFKLYHFIILYSNANLQFISFIFFLLKLTAS</sequence>
<evidence type="ECO:0000313" key="2">
    <source>
        <dbReference type="EMBL" id="KAJ6842365.1"/>
    </source>
</evidence>
<reference evidence="2" key="2">
    <citation type="submission" date="2023-04" db="EMBL/GenBank/DDBJ databases">
        <authorList>
            <person name="Bruccoleri R.E."/>
            <person name="Oakeley E.J."/>
            <person name="Faust A.-M."/>
            <person name="Dessus-Babus S."/>
            <person name="Altorfer M."/>
            <person name="Burckhardt D."/>
            <person name="Oertli M."/>
            <person name="Naumann U."/>
            <person name="Petersen F."/>
            <person name="Wong J."/>
        </authorList>
    </citation>
    <scope>NUCLEOTIDE SEQUENCE</scope>
    <source>
        <strain evidence="2">GSM-AAB239-AS_SAM_17_03QT</strain>
        <tissue evidence="2">Leaf</tissue>
    </source>
</reference>
<proteinExistence type="predicted"/>
<comment type="caution">
    <text evidence="2">The sequence shown here is derived from an EMBL/GenBank/DDBJ whole genome shotgun (WGS) entry which is preliminary data.</text>
</comment>
<reference evidence="2" key="1">
    <citation type="journal article" date="2023" name="GigaByte">
        <title>Genome assembly of the bearded iris, Iris pallida Lam.</title>
        <authorList>
            <person name="Bruccoleri R.E."/>
            <person name="Oakeley E.J."/>
            <person name="Faust A.M.E."/>
            <person name="Altorfer M."/>
            <person name="Dessus-Babus S."/>
            <person name="Burckhardt D."/>
            <person name="Oertli M."/>
            <person name="Naumann U."/>
            <person name="Petersen F."/>
            <person name="Wong J."/>
        </authorList>
    </citation>
    <scope>NUCLEOTIDE SEQUENCE</scope>
    <source>
        <strain evidence="2">GSM-AAB239-AS_SAM_17_03QT</strain>
    </source>
</reference>
<dbReference type="AlphaFoldDB" id="A0AAX6HPX7"/>
<protein>
    <submittedName>
        <fullName evidence="2">Uncharacterized protein</fullName>
    </submittedName>
</protein>
<keyword evidence="1" id="KW-0812">Transmembrane</keyword>
<keyword evidence="1" id="KW-0472">Membrane</keyword>
<keyword evidence="3" id="KW-1185">Reference proteome</keyword>
<feature type="transmembrane region" description="Helical" evidence="1">
    <location>
        <begin position="68"/>
        <end position="90"/>
    </location>
</feature>
<dbReference type="EMBL" id="JANAVB010007671">
    <property type="protein sequence ID" value="KAJ6842365.1"/>
    <property type="molecule type" value="Genomic_DNA"/>
</dbReference>
<dbReference type="Proteomes" id="UP001140949">
    <property type="component" value="Unassembled WGS sequence"/>
</dbReference>
<evidence type="ECO:0000313" key="3">
    <source>
        <dbReference type="Proteomes" id="UP001140949"/>
    </source>
</evidence>
<evidence type="ECO:0000256" key="1">
    <source>
        <dbReference type="SAM" id="Phobius"/>
    </source>
</evidence>
<gene>
    <name evidence="2" type="ORF">M6B38_302310</name>
</gene>
<keyword evidence="1" id="KW-1133">Transmembrane helix</keyword>
<accession>A0AAX6HPX7</accession>
<organism evidence="2 3">
    <name type="scientific">Iris pallida</name>
    <name type="common">Sweet iris</name>
    <dbReference type="NCBI Taxonomy" id="29817"/>
    <lineage>
        <taxon>Eukaryota</taxon>
        <taxon>Viridiplantae</taxon>
        <taxon>Streptophyta</taxon>
        <taxon>Embryophyta</taxon>
        <taxon>Tracheophyta</taxon>
        <taxon>Spermatophyta</taxon>
        <taxon>Magnoliopsida</taxon>
        <taxon>Liliopsida</taxon>
        <taxon>Asparagales</taxon>
        <taxon>Iridaceae</taxon>
        <taxon>Iridoideae</taxon>
        <taxon>Irideae</taxon>
        <taxon>Iris</taxon>
    </lineage>
</organism>